<dbReference type="AlphaFoldDB" id="A0A5C8Z8W5"/>
<dbReference type="Proteomes" id="UP000321764">
    <property type="component" value="Unassembled WGS sequence"/>
</dbReference>
<feature type="chain" id="PRO_5023081827" description="DUF3298 domain-containing protein" evidence="1">
    <location>
        <begin position="20"/>
        <end position="344"/>
    </location>
</feature>
<name>A0A5C8Z8W5_9GAMM</name>
<dbReference type="OrthoDB" id="6253132at2"/>
<gene>
    <name evidence="2" type="ORF">FME95_03935</name>
</gene>
<keyword evidence="1" id="KW-0732">Signal</keyword>
<protein>
    <recommendedName>
        <fullName evidence="4">DUF3298 domain-containing protein</fullName>
    </recommendedName>
</protein>
<reference evidence="2 3" key="1">
    <citation type="submission" date="2019-07" db="EMBL/GenBank/DDBJ databases">
        <title>Reinekea sp. strain SSH23 genome sequencing and assembly.</title>
        <authorList>
            <person name="Kim I."/>
        </authorList>
    </citation>
    <scope>NUCLEOTIDE SEQUENCE [LARGE SCALE GENOMIC DNA]</scope>
    <source>
        <strain evidence="2 3">SSH23</strain>
    </source>
</reference>
<keyword evidence="3" id="KW-1185">Reference proteome</keyword>
<feature type="signal peptide" evidence="1">
    <location>
        <begin position="1"/>
        <end position="19"/>
    </location>
</feature>
<evidence type="ECO:0008006" key="4">
    <source>
        <dbReference type="Google" id="ProtNLM"/>
    </source>
</evidence>
<accession>A0A5C8Z8W5</accession>
<evidence type="ECO:0000313" key="2">
    <source>
        <dbReference type="EMBL" id="TXR53719.1"/>
    </source>
</evidence>
<evidence type="ECO:0000313" key="3">
    <source>
        <dbReference type="Proteomes" id="UP000321764"/>
    </source>
</evidence>
<dbReference type="EMBL" id="VKAD01000001">
    <property type="protein sequence ID" value="TXR53719.1"/>
    <property type="molecule type" value="Genomic_DNA"/>
</dbReference>
<sequence length="344" mass="39537">MVRTVASFMFLAISSLALARPITIEGVWQGTLGSKDIVACFNEVSGYSWSSYYYLDYLTPIQLTTSDEEPYWSEYEDTGFWELGTPNNETLLGTWRHPTTSKTLPIKLNYIDGREDTEACSRDSFNQRLETYPKVEISELMTFSPERQYRELSFAGRATVQLTGPDPAIDKINQMLKLDKSEEVIQDYFDQRREFLGRFGLPVTDSHDVGIEYWDEHVISIGHYFWAAGTGRNGMWNETKTWSAKTGEEVDLWQWIGSNEDSKKLDPKLKAYLLKGYHDCAPDHYYRTRDVFEVRLNKDGGLQIYEDAYGDGCERFFSVTFEELLPFLSPEAKEIMGLGSDVKG</sequence>
<proteinExistence type="predicted"/>
<evidence type="ECO:0000256" key="1">
    <source>
        <dbReference type="SAM" id="SignalP"/>
    </source>
</evidence>
<organism evidence="2 3">
    <name type="scientific">Reinekea thalattae</name>
    <dbReference type="NCBI Taxonomy" id="2593301"/>
    <lineage>
        <taxon>Bacteria</taxon>
        <taxon>Pseudomonadati</taxon>
        <taxon>Pseudomonadota</taxon>
        <taxon>Gammaproteobacteria</taxon>
        <taxon>Oceanospirillales</taxon>
        <taxon>Saccharospirillaceae</taxon>
        <taxon>Reinekea</taxon>
    </lineage>
</organism>
<dbReference type="RefSeq" id="WP_147713118.1">
    <property type="nucleotide sequence ID" value="NZ_VKAD01000001.1"/>
</dbReference>
<comment type="caution">
    <text evidence="2">The sequence shown here is derived from an EMBL/GenBank/DDBJ whole genome shotgun (WGS) entry which is preliminary data.</text>
</comment>